<dbReference type="Pfam" id="PF00583">
    <property type="entry name" value="Acetyltransf_1"/>
    <property type="match status" value="1"/>
</dbReference>
<protein>
    <submittedName>
        <fullName evidence="2">GNAT family N-acetyltransferase</fullName>
        <ecNumber evidence="2">2.3.-.-</ecNumber>
    </submittedName>
</protein>
<accession>A0ABW4JG02</accession>
<dbReference type="CDD" id="cd04301">
    <property type="entry name" value="NAT_SF"/>
    <property type="match status" value="1"/>
</dbReference>
<proteinExistence type="predicted"/>
<dbReference type="GO" id="GO:0016746">
    <property type="term" value="F:acyltransferase activity"/>
    <property type="evidence" value="ECO:0007669"/>
    <property type="project" value="UniProtKB-KW"/>
</dbReference>
<comment type="caution">
    <text evidence="2">The sequence shown here is derived from an EMBL/GenBank/DDBJ whole genome shotgun (WGS) entry which is preliminary data.</text>
</comment>
<dbReference type="SUPFAM" id="SSF55729">
    <property type="entry name" value="Acyl-CoA N-acyltransferases (Nat)"/>
    <property type="match status" value="1"/>
</dbReference>
<keyword evidence="3" id="KW-1185">Reference proteome</keyword>
<evidence type="ECO:0000259" key="1">
    <source>
        <dbReference type="PROSITE" id="PS51186"/>
    </source>
</evidence>
<dbReference type="InterPro" id="IPR016181">
    <property type="entry name" value="Acyl_CoA_acyltransferase"/>
</dbReference>
<evidence type="ECO:0000313" key="3">
    <source>
        <dbReference type="Proteomes" id="UP001597079"/>
    </source>
</evidence>
<gene>
    <name evidence="2" type="ORF">ACFSB2_11005</name>
</gene>
<keyword evidence="2" id="KW-0808">Transferase</keyword>
<dbReference type="Proteomes" id="UP001597079">
    <property type="component" value="Unassembled WGS sequence"/>
</dbReference>
<dbReference type="RefSeq" id="WP_377943096.1">
    <property type="nucleotide sequence ID" value="NZ_JBHUCX010000028.1"/>
</dbReference>
<organism evidence="2 3">
    <name type="scientific">Alicyclobacillus fodiniaquatilis</name>
    <dbReference type="NCBI Taxonomy" id="1661150"/>
    <lineage>
        <taxon>Bacteria</taxon>
        <taxon>Bacillati</taxon>
        <taxon>Bacillota</taxon>
        <taxon>Bacilli</taxon>
        <taxon>Bacillales</taxon>
        <taxon>Alicyclobacillaceae</taxon>
        <taxon>Alicyclobacillus</taxon>
    </lineage>
</organism>
<evidence type="ECO:0000313" key="2">
    <source>
        <dbReference type="EMBL" id="MFD1675222.1"/>
    </source>
</evidence>
<dbReference type="Gene3D" id="3.40.630.30">
    <property type="match status" value="1"/>
</dbReference>
<keyword evidence="2" id="KW-0012">Acyltransferase</keyword>
<dbReference type="EC" id="2.3.-.-" evidence="2"/>
<dbReference type="PROSITE" id="PS51186">
    <property type="entry name" value="GNAT"/>
    <property type="match status" value="1"/>
</dbReference>
<sequence length="178" mass="20054">MNIDIRTIKPADYKKAHAFQCEYLDAEDFRDFVHRVEANPDLYFVASDGDELVGVCYGHPSKKGQSTINLQGIAVNLDVTKRYARVGIGSNMMQVFEGAVKRKGYSKIGVGAADDPKVEHFYLKNGFKPRELVAKGRGYVELARVQIDNFTDGKILQQALRQKYDALEVIFIFEKSVV</sequence>
<name>A0ABW4JG02_9BACL</name>
<dbReference type="InterPro" id="IPR000182">
    <property type="entry name" value="GNAT_dom"/>
</dbReference>
<reference evidence="3" key="1">
    <citation type="journal article" date="2019" name="Int. J. Syst. Evol. Microbiol.">
        <title>The Global Catalogue of Microorganisms (GCM) 10K type strain sequencing project: providing services to taxonomists for standard genome sequencing and annotation.</title>
        <authorList>
            <consortium name="The Broad Institute Genomics Platform"/>
            <consortium name="The Broad Institute Genome Sequencing Center for Infectious Disease"/>
            <person name="Wu L."/>
            <person name="Ma J."/>
        </authorList>
    </citation>
    <scope>NUCLEOTIDE SEQUENCE [LARGE SCALE GENOMIC DNA]</scope>
    <source>
        <strain evidence="3">CGMCC 1.12286</strain>
    </source>
</reference>
<dbReference type="EMBL" id="JBHUCX010000028">
    <property type="protein sequence ID" value="MFD1675222.1"/>
    <property type="molecule type" value="Genomic_DNA"/>
</dbReference>
<feature type="domain" description="N-acetyltransferase" evidence="1">
    <location>
        <begin position="3"/>
        <end position="146"/>
    </location>
</feature>